<keyword evidence="6" id="KW-0029">Amino-acid transport</keyword>
<dbReference type="InterPro" id="IPR010065">
    <property type="entry name" value="AA_ABC_transptr_permease_3TM"/>
</dbReference>
<dbReference type="InterPro" id="IPR000515">
    <property type="entry name" value="MetI-like"/>
</dbReference>
<dbReference type="InterPro" id="IPR007593">
    <property type="entry name" value="CD225/Dispanin_fam"/>
</dbReference>
<keyword evidence="8 9" id="KW-0472">Membrane</keyword>
<dbReference type="GO" id="GO:0006865">
    <property type="term" value="P:amino acid transport"/>
    <property type="evidence" value="ECO:0007669"/>
    <property type="project" value="UniProtKB-KW"/>
</dbReference>
<comment type="similarity">
    <text evidence="2">Belongs to the binding-protein-dependent transport system permease family. HisMQ subfamily.</text>
</comment>
<evidence type="ECO:0000313" key="11">
    <source>
        <dbReference type="EMBL" id="CAB4875283.1"/>
    </source>
</evidence>
<reference evidence="11" key="1">
    <citation type="submission" date="2020-05" db="EMBL/GenBank/DDBJ databases">
        <authorList>
            <person name="Chiriac C."/>
            <person name="Salcher M."/>
            <person name="Ghai R."/>
            <person name="Kavagutti S V."/>
        </authorList>
    </citation>
    <scope>NUCLEOTIDE SEQUENCE</scope>
</reference>
<evidence type="ECO:0000256" key="2">
    <source>
        <dbReference type="ARBA" id="ARBA00010072"/>
    </source>
</evidence>
<keyword evidence="4" id="KW-1003">Cell membrane</keyword>
<feature type="transmembrane region" description="Helical" evidence="9">
    <location>
        <begin position="167"/>
        <end position="184"/>
    </location>
</feature>
<dbReference type="Gene3D" id="1.10.3720.10">
    <property type="entry name" value="MetI-like"/>
    <property type="match status" value="1"/>
</dbReference>
<dbReference type="NCBIfam" id="TIGR01726">
    <property type="entry name" value="HEQRo_perm_3TM"/>
    <property type="match status" value="1"/>
</dbReference>
<evidence type="ECO:0000256" key="6">
    <source>
        <dbReference type="ARBA" id="ARBA00022970"/>
    </source>
</evidence>
<dbReference type="GO" id="GO:0022857">
    <property type="term" value="F:transmembrane transporter activity"/>
    <property type="evidence" value="ECO:0007669"/>
    <property type="project" value="InterPro"/>
</dbReference>
<keyword evidence="5 9" id="KW-0812">Transmembrane</keyword>
<protein>
    <submittedName>
        <fullName evidence="11">Unannotated protein</fullName>
    </submittedName>
</protein>
<dbReference type="GO" id="GO:0043190">
    <property type="term" value="C:ATP-binding cassette (ABC) transporter complex"/>
    <property type="evidence" value="ECO:0007669"/>
    <property type="project" value="InterPro"/>
</dbReference>
<dbReference type="AlphaFoldDB" id="A0A6J7E6B0"/>
<feature type="transmembrane region" description="Helical" evidence="9">
    <location>
        <begin position="119"/>
        <end position="146"/>
    </location>
</feature>
<comment type="subcellular location">
    <subcellularLocation>
        <location evidence="1">Cell membrane</location>
        <topology evidence="1">Multi-pass membrane protein</topology>
    </subcellularLocation>
</comment>
<dbReference type="CDD" id="cd06261">
    <property type="entry name" value="TM_PBP2"/>
    <property type="match status" value="1"/>
</dbReference>
<feature type="transmembrane region" description="Helical" evidence="9">
    <location>
        <begin position="68"/>
        <end position="90"/>
    </location>
</feature>
<dbReference type="PANTHER" id="PTHR30614:SF20">
    <property type="entry name" value="GLUTAMINE TRANSPORT SYSTEM PERMEASE PROTEIN GLNP"/>
    <property type="match status" value="1"/>
</dbReference>
<evidence type="ECO:0000256" key="5">
    <source>
        <dbReference type="ARBA" id="ARBA00022692"/>
    </source>
</evidence>
<keyword evidence="7 9" id="KW-1133">Transmembrane helix</keyword>
<dbReference type="SUPFAM" id="SSF161098">
    <property type="entry name" value="MetI-like"/>
    <property type="match status" value="1"/>
</dbReference>
<organism evidence="11">
    <name type="scientific">freshwater metagenome</name>
    <dbReference type="NCBI Taxonomy" id="449393"/>
    <lineage>
        <taxon>unclassified sequences</taxon>
        <taxon>metagenomes</taxon>
        <taxon>ecological metagenomes</taxon>
    </lineage>
</organism>
<evidence type="ECO:0000256" key="3">
    <source>
        <dbReference type="ARBA" id="ARBA00022448"/>
    </source>
</evidence>
<gene>
    <name evidence="11" type="ORF">UFOPK3376_01087</name>
</gene>
<dbReference type="InterPro" id="IPR043429">
    <property type="entry name" value="ArtM/GltK/GlnP/TcyL/YhdX-like"/>
</dbReference>
<dbReference type="Pfam" id="PF04505">
    <property type="entry name" value="CD225"/>
    <property type="match status" value="1"/>
</dbReference>
<feature type="transmembrane region" description="Helical" evidence="9">
    <location>
        <begin position="292"/>
        <end position="313"/>
    </location>
</feature>
<evidence type="ECO:0000256" key="9">
    <source>
        <dbReference type="SAM" id="Phobius"/>
    </source>
</evidence>
<proteinExistence type="inferred from homology"/>
<dbReference type="Pfam" id="PF00528">
    <property type="entry name" value="BPD_transp_1"/>
    <property type="match status" value="1"/>
</dbReference>
<evidence type="ECO:0000256" key="8">
    <source>
        <dbReference type="ARBA" id="ARBA00023136"/>
    </source>
</evidence>
<evidence type="ECO:0000259" key="10">
    <source>
        <dbReference type="PROSITE" id="PS50928"/>
    </source>
</evidence>
<keyword evidence="3" id="KW-0813">Transport</keyword>
<evidence type="ECO:0000256" key="7">
    <source>
        <dbReference type="ARBA" id="ARBA00022989"/>
    </source>
</evidence>
<feature type="domain" description="ABC transmembrane type-1" evidence="10">
    <location>
        <begin position="119"/>
        <end position="313"/>
    </location>
</feature>
<dbReference type="InterPro" id="IPR035906">
    <property type="entry name" value="MetI-like_sf"/>
</dbReference>
<evidence type="ECO:0000256" key="1">
    <source>
        <dbReference type="ARBA" id="ARBA00004651"/>
    </source>
</evidence>
<dbReference type="PROSITE" id="PS50928">
    <property type="entry name" value="ABC_TM1"/>
    <property type="match status" value="1"/>
</dbReference>
<sequence length="328" mass="36055">MNETSALTGPPAAKRVGRVLTYRKAAIASLFFPPAGIPAVVHSLRAARLAGQGDIEPAREQGEKARDWAWYSVGIGLSAYLVAFMVWLLFTNGGSVRKVFLGWSILTDGGAWHSMLKGFWINVQVFLIAEVIVLIWALVVAIVRLLPGKACRPIRFLATVYVDTFRAFPAILVVYLVGLGFAQAKVPIVGGFSDIQYAILALSLTYGAYVSEVYRAGIESIHWSQVAAARSLGLSYTQTMRHVVVPQAVRRVIPPLLNDFIGLQKDTAIISVIGVLDVVSRARFINNSKGSLAAYSMAAFLFLCVTIPFTRWLEWLQRRRQSRTEGGR</sequence>
<evidence type="ECO:0000256" key="4">
    <source>
        <dbReference type="ARBA" id="ARBA00022475"/>
    </source>
</evidence>
<accession>A0A6J7E6B0</accession>
<name>A0A6J7E6B0_9ZZZZ</name>
<dbReference type="EMBL" id="CAFBLP010000021">
    <property type="protein sequence ID" value="CAB4875283.1"/>
    <property type="molecule type" value="Genomic_DNA"/>
</dbReference>
<dbReference type="PANTHER" id="PTHR30614">
    <property type="entry name" value="MEMBRANE COMPONENT OF AMINO ACID ABC TRANSPORTER"/>
    <property type="match status" value="1"/>
</dbReference>